<keyword evidence="2" id="KW-0472">Membrane</keyword>
<evidence type="ECO:0000256" key="1">
    <source>
        <dbReference type="SAM" id="MobiDB-lite"/>
    </source>
</evidence>
<dbReference type="GO" id="GO:0031965">
    <property type="term" value="C:nuclear membrane"/>
    <property type="evidence" value="ECO:0007669"/>
    <property type="project" value="InterPro"/>
</dbReference>
<evidence type="ECO:0000313" key="5">
    <source>
        <dbReference type="Proteomes" id="UP000800097"/>
    </source>
</evidence>
<evidence type="ECO:0000256" key="2">
    <source>
        <dbReference type="SAM" id="Phobius"/>
    </source>
</evidence>
<gene>
    <name evidence="4" type="ORF">EI97DRAFT_410967</name>
</gene>
<accession>A0A6A6JUZ9</accession>
<protein>
    <recommendedName>
        <fullName evidence="3">Brl1/Brr6 domain-containing protein</fullName>
    </recommendedName>
</protein>
<proteinExistence type="predicted"/>
<feature type="region of interest" description="Disordered" evidence="1">
    <location>
        <begin position="373"/>
        <end position="393"/>
    </location>
</feature>
<dbReference type="PANTHER" id="PTHR28136">
    <property type="entry name" value="NUCLEUS EXPORT PROTEIN BRR6"/>
    <property type="match status" value="1"/>
</dbReference>
<feature type="compositionally biased region" description="Polar residues" evidence="1">
    <location>
        <begin position="161"/>
        <end position="174"/>
    </location>
</feature>
<feature type="region of interest" description="Disordered" evidence="1">
    <location>
        <begin position="1"/>
        <end position="84"/>
    </location>
</feature>
<reference evidence="4" key="1">
    <citation type="journal article" date="2020" name="Stud. Mycol.">
        <title>101 Dothideomycetes genomes: a test case for predicting lifestyles and emergence of pathogens.</title>
        <authorList>
            <person name="Haridas S."/>
            <person name="Albert R."/>
            <person name="Binder M."/>
            <person name="Bloem J."/>
            <person name="Labutti K."/>
            <person name="Salamov A."/>
            <person name="Andreopoulos B."/>
            <person name="Baker S."/>
            <person name="Barry K."/>
            <person name="Bills G."/>
            <person name="Bluhm B."/>
            <person name="Cannon C."/>
            <person name="Castanera R."/>
            <person name="Culley D."/>
            <person name="Daum C."/>
            <person name="Ezra D."/>
            <person name="Gonzalez J."/>
            <person name="Henrissat B."/>
            <person name="Kuo A."/>
            <person name="Liang C."/>
            <person name="Lipzen A."/>
            <person name="Lutzoni F."/>
            <person name="Magnuson J."/>
            <person name="Mondo S."/>
            <person name="Nolan M."/>
            <person name="Ohm R."/>
            <person name="Pangilinan J."/>
            <person name="Park H.-J."/>
            <person name="Ramirez L."/>
            <person name="Alfaro M."/>
            <person name="Sun H."/>
            <person name="Tritt A."/>
            <person name="Yoshinaga Y."/>
            <person name="Zwiers L.-H."/>
            <person name="Turgeon B."/>
            <person name="Goodwin S."/>
            <person name="Spatafora J."/>
            <person name="Crous P."/>
            <person name="Grigoriev I."/>
        </authorList>
    </citation>
    <scope>NUCLEOTIDE SEQUENCE</scope>
    <source>
        <strain evidence="4">CBS 379.55</strain>
    </source>
</reference>
<dbReference type="InterPro" id="IPR040202">
    <property type="entry name" value="Brl1/Brr6"/>
</dbReference>
<feature type="compositionally biased region" description="Polar residues" evidence="1">
    <location>
        <begin position="50"/>
        <end position="78"/>
    </location>
</feature>
<feature type="domain" description="Brl1/Brr6" evidence="3">
    <location>
        <begin position="202"/>
        <end position="328"/>
    </location>
</feature>
<dbReference type="EMBL" id="ML986485">
    <property type="protein sequence ID" value="KAF2280044.1"/>
    <property type="molecule type" value="Genomic_DNA"/>
</dbReference>
<dbReference type="AlphaFoldDB" id="A0A6A6JUZ9"/>
<keyword evidence="2" id="KW-0812">Transmembrane</keyword>
<dbReference type="RefSeq" id="XP_033657583.1">
    <property type="nucleotide sequence ID" value="XM_033796713.1"/>
</dbReference>
<feature type="compositionally biased region" description="Basic and acidic residues" evidence="1">
    <location>
        <begin position="129"/>
        <end position="142"/>
    </location>
</feature>
<dbReference type="GeneID" id="54549888"/>
<feature type="transmembrane region" description="Helical" evidence="2">
    <location>
        <begin position="205"/>
        <end position="226"/>
    </location>
</feature>
<dbReference type="OrthoDB" id="5961at2759"/>
<feature type="region of interest" description="Disordered" evidence="1">
    <location>
        <begin position="120"/>
        <end position="178"/>
    </location>
</feature>
<evidence type="ECO:0000313" key="4">
    <source>
        <dbReference type="EMBL" id="KAF2280044.1"/>
    </source>
</evidence>
<sequence>MFRPTGPHSVLDSSSKSAFHTPNRPQLREPHSEHFLFSQQKPLTAVPAHLQNSPWEPRTPSNTFDFSSGGETPNTPAQESECATPDTQIAERMGRLMSGEELSTSPKKNRRDSWMALKSVFSSSSSPAKETRKPYSTKAEHRVMKRRSKNRKSNLRDGYESDNTQLGIHTGNHQNTERPGYARQAGDLLSWVEAHPQLPSVLSTWFQLIVNALLGLTVLYIIYIFYSGVQADIGIEAKKHEAEAMREISVCHKSYRENRCDPDTRVPAMESACGAWEVCMSRDPKAIARASVSAKTFAQIFNAFVQEFSYKSMVGLVFFFPLLYLSIILPLERNRRLNCQHRHDDSSRHPPASPGSGFWFQKAVDGQKWRIEQHEQQKERKGHKCDLPLLRQE</sequence>
<dbReference type="Proteomes" id="UP000800097">
    <property type="component" value="Unassembled WGS sequence"/>
</dbReference>
<feature type="compositionally biased region" description="Polar residues" evidence="1">
    <location>
        <begin position="11"/>
        <end position="24"/>
    </location>
</feature>
<keyword evidence="2" id="KW-1133">Transmembrane helix</keyword>
<evidence type="ECO:0000259" key="3">
    <source>
        <dbReference type="SMART" id="SM01042"/>
    </source>
</evidence>
<dbReference type="GO" id="GO:0055088">
    <property type="term" value="P:lipid homeostasis"/>
    <property type="evidence" value="ECO:0007669"/>
    <property type="project" value="InterPro"/>
</dbReference>
<dbReference type="PANTHER" id="PTHR28136:SF1">
    <property type="entry name" value="NUCLEUS EXPORT PROTEIN BRL1"/>
    <property type="match status" value="1"/>
</dbReference>
<organism evidence="4 5">
    <name type="scientific">Westerdykella ornata</name>
    <dbReference type="NCBI Taxonomy" id="318751"/>
    <lineage>
        <taxon>Eukaryota</taxon>
        <taxon>Fungi</taxon>
        <taxon>Dikarya</taxon>
        <taxon>Ascomycota</taxon>
        <taxon>Pezizomycotina</taxon>
        <taxon>Dothideomycetes</taxon>
        <taxon>Pleosporomycetidae</taxon>
        <taxon>Pleosporales</taxon>
        <taxon>Sporormiaceae</taxon>
        <taxon>Westerdykella</taxon>
    </lineage>
</organism>
<keyword evidence="5" id="KW-1185">Reference proteome</keyword>
<name>A0A6A6JUZ9_WESOR</name>
<dbReference type="InterPro" id="IPR018767">
    <property type="entry name" value="Brl1/Brr6_dom"/>
</dbReference>
<dbReference type="GO" id="GO:0006998">
    <property type="term" value="P:nuclear envelope organization"/>
    <property type="evidence" value="ECO:0007669"/>
    <property type="project" value="InterPro"/>
</dbReference>
<dbReference type="SMART" id="SM01042">
    <property type="entry name" value="Brr6_like_C_C"/>
    <property type="match status" value="1"/>
</dbReference>
<dbReference type="Pfam" id="PF10104">
    <property type="entry name" value="Brr6_like_C_C"/>
    <property type="match status" value="1"/>
</dbReference>
<feature type="transmembrane region" description="Helical" evidence="2">
    <location>
        <begin position="313"/>
        <end position="331"/>
    </location>
</feature>
<feature type="compositionally biased region" description="Basic residues" evidence="1">
    <location>
        <begin position="143"/>
        <end position="153"/>
    </location>
</feature>